<sequence length="292" mass="33963">MKIFILIFWAFTVSYGHAQARIERQRIEDKSVIYDRQAEERFAFQVKTIDEFMERFNDSESTLLRKYLDVSRPGVIKSDRIRMLKALFEKKSFVKDSLKTAFAASVCDSLNPQFLNFFQKNWYAQAQCLFQDGARNKYITLVLKVLRTANGGSKWVIAGASEYGIAKQNKSTVRMTGGDTRKGLNPYSHVMDFTELEDALEDKINIESYLDEGFLTLKNQPIIEAILSGKIRFNYVQEITYHFLQIEGWIFSVQNFKRMTRQSGWLITQLQPADKEEKDFYKQAVLALKVTQ</sequence>
<dbReference type="EMBL" id="FOXH01000001">
    <property type="protein sequence ID" value="SFP05329.1"/>
    <property type="molecule type" value="Genomic_DNA"/>
</dbReference>
<gene>
    <name evidence="1" type="ORF">SAMN04515674_101162</name>
</gene>
<reference evidence="1 2" key="1">
    <citation type="submission" date="2016-10" db="EMBL/GenBank/DDBJ databases">
        <authorList>
            <person name="de Groot N.N."/>
        </authorList>
    </citation>
    <scope>NUCLEOTIDE SEQUENCE [LARGE SCALE GENOMIC DNA]</scope>
    <source>
        <strain evidence="2">E92,LMG 26720,CCM 7988</strain>
    </source>
</reference>
<dbReference type="AlphaFoldDB" id="A0A1I5M722"/>
<dbReference type="RefSeq" id="WP_092010663.1">
    <property type="nucleotide sequence ID" value="NZ_FOXH01000001.1"/>
</dbReference>
<organism evidence="1 2">
    <name type="scientific">Pseudarcicella hirudinis</name>
    <dbReference type="NCBI Taxonomy" id="1079859"/>
    <lineage>
        <taxon>Bacteria</taxon>
        <taxon>Pseudomonadati</taxon>
        <taxon>Bacteroidota</taxon>
        <taxon>Cytophagia</taxon>
        <taxon>Cytophagales</taxon>
        <taxon>Flectobacillaceae</taxon>
        <taxon>Pseudarcicella</taxon>
    </lineage>
</organism>
<dbReference type="OrthoDB" id="976741at2"/>
<protein>
    <submittedName>
        <fullName evidence="1">Uncharacterized protein</fullName>
    </submittedName>
</protein>
<proteinExistence type="predicted"/>
<accession>A0A1I5M722</accession>
<keyword evidence="2" id="KW-1185">Reference proteome</keyword>
<name>A0A1I5M722_9BACT</name>
<evidence type="ECO:0000313" key="1">
    <source>
        <dbReference type="EMBL" id="SFP05329.1"/>
    </source>
</evidence>
<dbReference type="STRING" id="1079859.SAMN04515674_101162"/>
<dbReference type="Proteomes" id="UP000199306">
    <property type="component" value="Unassembled WGS sequence"/>
</dbReference>
<evidence type="ECO:0000313" key="2">
    <source>
        <dbReference type="Proteomes" id="UP000199306"/>
    </source>
</evidence>